<evidence type="ECO:0000313" key="8">
    <source>
        <dbReference type="EMBL" id="MST31779.1"/>
    </source>
</evidence>
<dbReference type="Pfam" id="PF02601">
    <property type="entry name" value="Exonuc_VII_L"/>
    <property type="match status" value="1"/>
</dbReference>
<protein>
    <recommendedName>
        <fullName evidence="5">Exodeoxyribonuclease VII large subunit</fullName>
        <ecNumber evidence="5">3.1.11.6</ecNumber>
    </recommendedName>
</protein>
<evidence type="ECO:0000256" key="5">
    <source>
        <dbReference type="NCBIfam" id="TIGR00237"/>
    </source>
</evidence>
<dbReference type="NCBIfam" id="TIGR00237">
    <property type="entry name" value="xseA"/>
    <property type="match status" value="1"/>
</dbReference>
<dbReference type="PANTHER" id="PTHR30008:SF0">
    <property type="entry name" value="EXODEOXYRIBONUCLEASE 7 LARGE SUBUNIT"/>
    <property type="match status" value="1"/>
</dbReference>
<dbReference type="InterPro" id="IPR003753">
    <property type="entry name" value="Exonuc_VII_L"/>
</dbReference>
<feature type="non-terminal residue" evidence="8">
    <location>
        <position position="272"/>
    </location>
</feature>
<keyword evidence="2" id="KW-0540">Nuclease</keyword>
<organism evidence="8 9">
    <name type="scientific">Acidiferrimicrobium australe</name>
    <dbReference type="NCBI Taxonomy" id="2664430"/>
    <lineage>
        <taxon>Bacteria</taxon>
        <taxon>Bacillati</taxon>
        <taxon>Actinomycetota</taxon>
        <taxon>Acidimicrobiia</taxon>
        <taxon>Acidimicrobiales</taxon>
        <taxon>Acidimicrobiaceae</taxon>
        <taxon>Acidiferrimicrobium</taxon>
    </lineage>
</organism>
<name>A0ABW9QQT7_9ACTN</name>
<dbReference type="Proteomes" id="UP000437736">
    <property type="component" value="Unassembled WGS sequence"/>
</dbReference>
<keyword evidence="3 8" id="KW-0378">Hydrolase</keyword>
<dbReference type="GO" id="GO:0008855">
    <property type="term" value="F:exodeoxyribonuclease VII activity"/>
    <property type="evidence" value="ECO:0007669"/>
    <property type="project" value="UniProtKB-EC"/>
</dbReference>
<comment type="caution">
    <text evidence="8">The sequence shown here is derived from an EMBL/GenBank/DDBJ whole genome shotgun (WGS) entry which is preliminary data.</text>
</comment>
<evidence type="ECO:0000256" key="2">
    <source>
        <dbReference type="ARBA" id="ARBA00022722"/>
    </source>
</evidence>
<dbReference type="EC" id="3.1.11.6" evidence="5"/>
<keyword evidence="4" id="KW-0269">Exonuclease</keyword>
<accession>A0ABW9QQT7</accession>
<gene>
    <name evidence="8" type="primary">xseA</name>
    <name evidence="8" type="ORF">GHK86_03425</name>
</gene>
<sequence>MTLPLFEDPVPSGPRTVTLVRLAAEIARQVAAIGPLAVEGEVHRPTTGRTGWVYFTLRDRAAQISVVVPRPKASRSRTVAGERVRVVGALEWSNDRGQLQLRAEEVLPVGAGAIAALLAETRRRLEADGLTARPRRPVPLLPEAIGVVCGADAAVRRDIESVVAARFPGYPVVFHETTVSGPGAAVSIVEAIRVLARRPGVEVVVLARGGGDATALLPWSEEDVCRAVAGCPVPVVSAIGHEADRPLCDEVADLRCGTPSLAATAVVPDGAA</sequence>
<dbReference type="InterPro" id="IPR020579">
    <property type="entry name" value="Exonuc_VII_lsu_C"/>
</dbReference>
<feature type="domain" description="Exonuclease VII large subunit C-terminal" evidence="6">
    <location>
        <begin position="133"/>
        <end position="270"/>
    </location>
</feature>
<evidence type="ECO:0000256" key="4">
    <source>
        <dbReference type="ARBA" id="ARBA00022839"/>
    </source>
</evidence>
<evidence type="ECO:0000256" key="3">
    <source>
        <dbReference type="ARBA" id="ARBA00022801"/>
    </source>
</evidence>
<feature type="domain" description="OB-fold nucleic acid binding" evidence="7">
    <location>
        <begin position="20"/>
        <end position="106"/>
    </location>
</feature>
<dbReference type="CDD" id="cd04489">
    <property type="entry name" value="ExoVII_LU_OBF"/>
    <property type="match status" value="1"/>
</dbReference>
<keyword evidence="9" id="KW-1185">Reference proteome</keyword>
<evidence type="ECO:0000259" key="6">
    <source>
        <dbReference type="Pfam" id="PF02601"/>
    </source>
</evidence>
<evidence type="ECO:0000256" key="1">
    <source>
        <dbReference type="ARBA" id="ARBA00022490"/>
    </source>
</evidence>
<evidence type="ECO:0000313" key="9">
    <source>
        <dbReference type="Proteomes" id="UP000437736"/>
    </source>
</evidence>
<dbReference type="InterPro" id="IPR025824">
    <property type="entry name" value="OB-fold_nuc-bd_dom"/>
</dbReference>
<reference evidence="8 9" key="1">
    <citation type="submission" date="2019-11" db="EMBL/GenBank/DDBJ databases">
        <title>Acidiferrimicrobium australis gen. nov., sp. nov., an acidophilic and obligately heterotrophic, member of the Actinobacteria that catalyses dissimilatory oxido- reduction of iron isolated from metal-rich acidic water in Chile.</title>
        <authorList>
            <person name="Gonzalez D."/>
            <person name="Huber K."/>
            <person name="Hedrich S."/>
            <person name="Rojas-Villalobos C."/>
            <person name="Quatrini R."/>
            <person name="Dinamarca M.A."/>
            <person name="Schwarz A."/>
            <person name="Canales C."/>
            <person name="Nancucheo I."/>
        </authorList>
    </citation>
    <scope>NUCLEOTIDE SEQUENCE [LARGE SCALE GENOMIC DNA]</scope>
    <source>
        <strain evidence="8 9">USS-CCA1</strain>
    </source>
</reference>
<dbReference type="PANTHER" id="PTHR30008">
    <property type="entry name" value="EXODEOXYRIBONUCLEASE 7 LARGE SUBUNIT"/>
    <property type="match status" value="1"/>
</dbReference>
<proteinExistence type="predicted"/>
<dbReference type="Pfam" id="PF13742">
    <property type="entry name" value="tRNA_anti_2"/>
    <property type="match status" value="1"/>
</dbReference>
<evidence type="ECO:0000259" key="7">
    <source>
        <dbReference type="Pfam" id="PF13742"/>
    </source>
</evidence>
<dbReference type="EMBL" id="WJHE01000133">
    <property type="protein sequence ID" value="MST31779.1"/>
    <property type="molecule type" value="Genomic_DNA"/>
</dbReference>
<keyword evidence="1" id="KW-0963">Cytoplasm</keyword>